<dbReference type="Proteomes" id="UP000269431">
    <property type="component" value="Chromosome"/>
</dbReference>
<evidence type="ECO:0000313" key="20">
    <source>
        <dbReference type="EMBL" id="SAI84590.1"/>
    </source>
</evidence>
<evidence type="ECO:0000313" key="9">
    <source>
        <dbReference type="EMBL" id="AKA74227.1"/>
    </source>
</evidence>
<dbReference type="NCBIfam" id="TIGR01910">
    <property type="entry name" value="DapE-ArgE"/>
    <property type="match status" value="1"/>
</dbReference>
<dbReference type="Proteomes" id="UP000282269">
    <property type="component" value="Chromosome"/>
</dbReference>
<evidence type="ECO:0000313" key="10">
    <source>
        <dbReference type="EMBL" id="AKA76925.1"/>
    </source>
</evidence>
<dbReference type="Proteomes" id="UP000267993">
    <property type="component" value="Chromosome"/>
</dbReference>
<evidence type="ECO:0000313" key="12">
    <source>
        <dbReference type="EMBL" id="AZF68708.1"/>
    </source>
</evidence>
<evidence type="ECO:0000313" key="21">
    <source>
        <dbReference type="Proteomes" id="UP000033057"/>
    </source>
</evidence>
<dbReference type="Proteomes" id="UP000275843">
    <property type="component" value="Chromosome"/>
</dbReference>
<dbReference type="Proteomes" id="UP000076770">
    <property type="component" value="Chromosome i"/>
</dbReference>
<dbReference type="GO" id="GO:0046872">
    <property type="term" value="F:metal ion binding"/>
    <property type="evidence" value="ECO:0007669"/>
    <property type="project" value="UniProtKB-KW"/>
</dbReference>
<dbReference type="EMBL" id="CP011057">
    <property type="protein sequence ID" value="AKA79617.1"/>
    <property type="molecule type" value="Genomic_DNA"/>
</dbReference>
<comment type="cofactor">
    <cofactor evidence="2">
        <name>Zn(2+)</name>
        <dbReference type="ChEBI" id="CHEBI:29105"/>
    </cofactor>
</comment>
<evidence type="ECO:0000313" key="22">
    <source>
        <dbReference type="Proteomes" id="UP000033085"/>
    </source>
</evidence>
<evidence type="ECO:0000256" key="2">
    <source>
        <dbReference type="ARBA" id="ARBA00001947"/>
    </source>
</evidence>
<dbReference type="Proteomes" id="UP000273443">
    <property type="component" value="Chromosome"/>
</dbReference>
<dbReference type="EMBL" id="CP033239">
    <property type="protein sequence ID" value="AZF79179.1"/>
    <property type="molecule type" value="Genomic_DNA"/>
</dbReference>
<dbReference type="NCBIfam" id="NF006401">
    <property type="entry name" value="PRK08651.1-4"/>
    <property type="match status" value="1"/>
</dbReference>
<dbReference type="PATRIC" id="fig|2287.6.peg.2062"/>
<evidence type="ECO:0000313" key="23">
    <source>
        <dbReference type="Proteomes" id="UP000033106"/>
    </source>
</evidence>
<dbReference type="EMBL" id="CP033241">
    <property type="protein sequence ID" value="AZF84359.1"/>
    <property type="molecule type" value="Genomic_DNA"/>
</dbReference>
<dbReference type="Proteomes" id="UP000033057">
    <property type="component" value="Chromosome"/>
</dbReference>
<evidence type="ECO:0000313" key="29">
    <source>
        <dbReference type="Proteomes" id="UP000275843"/>
    </source>
</evidence>
<dbReference type="Pfam" id="PF01546">
    <property type="entry name" value="Peptidase_M20"/>
    <property type="match status" value="1"/>
</dbReference>
<dbReference type="InterPro" id="IPR011650">
    <property type="entry name" value="Peptidase_M20_dimer"/>
</dbReference>
<evidence type="ECO:0000313" key="26">
    <source>
        <dbReference type="Proteomes" id="UP000269431"/>
    </source>
</evidence>
<comment type="similarity">
    <text evidence="3">Belongs to the peptidase M20A family.</text>
</comment>
<evidence type="ECO:0000313" key="17">
    <source>
        <dbReference type="EMBL" id="AZF81784.1"/>
    </source>
</evidence>
<dbReference type="PANTHER" id="PTHR43808">
    <property type="entry name" value="ACETYLORNITHINE DEACETYLASE"/>
    <property type="match status" value="1"/>
</dbReference>
<name>A0A0E3K661_SACSO</name>
<dbReference type="AlphaFoldDB" id="A0A0E3K661"/>
<dbReference type="SUPFAM" id="SSF53187">
    <property type="entry name" value="Zn-dependent exopeptidases"/>
    <property type="match status" value="1"/>
</dbReference>
<dbReference type="EMBL" id="CP033235">
    <property type="protein sequence ID" value="AZF68708.1"/>
    <property type="molecule type" value="Genomic_DNA"/>
</dbReference>
<dbReference type="Pfam" id="PF07687">
    <property type="entry name" value="M20_dimer"/>
    <property type="match status" value="1"/>
</dbReference>
<dbReference type="OrthoDB" id="24854at2157"/>
<gene>
    <name evidence="19" type="ORF">HFC64_16295</name>
    <name evidence="20" type="ORF">SSOP1_1036</name>
    <name evidence="11" type="ORF">SULA_2014</name>
    <name evidence="9" type="ORF">SULB_2015</name>
    <name evidence="10" type="ORF">SULC_2013</name>
    <name evidence="12" type="ORF">SULG_10135</name>
    <name evidence="13" type="ORF">SULH_10135</name>
    <name evidence="14" type="ORF">SULI_10135</name>
    <name evidence="15" type="ORF">SULM_10125</name>
    <name evidence="16" type="ORF">SULN_10125</name>
    <name evidence="17" type="ORF">SULO_10135</name>
    <name evidence="18" type="ORF">SULZ_10070</name>
</gene>
<evidence type="ECO:0000313" key="31">
    <source>
        <dbReference type="Proteomes" id="UP000282269"/>
    </source>
</evidence>
<dbReference type="EMBL" id="CP011055">
    <property type="protein sequence ID" value="AKA74227.1"/>
    <property type="molecule type" value="Genomic_DNA"/>
</dbReference>
<keyword evidence="6" id="KW-0862">Zinc</keyword>
<dbReference type="EMBL" id="CP050869">
    <property type="protein sequence ID" value="QPG51175.1"/>
    <property type="molecule type" value="Genomic_DNA"/>
</dbReference>
<evidence type="ECO:0000313" key="27">
    <source>
        <dbReference type="Proteomes" id="UP000273194"/>
    </source>
</evidence>
<proteinExistence type="inferred from homology"/>
<evidence type="ECO:0000313" key="25">
    <source>
        <dbReference type="Proteomes" id="UP000267993"/>
    </source>
</evidence>
<dbReference type="KEGG" id="ssof:SULC_2013"/>
<evidence type="ECO:0000256" key="6">
    <source>
        <dbReference type="ARBA" id="ARBA00022833"/>
    </source>
</evidence>
<dbReference type="GeneID" id="44129936"/>
<keyword evidence="5" id="KW-0378">Hydrolase</keyword>
<dbReference type="EMBL" id="CP011056">
    <property type="protein sequence ID" value="AKA76925.1"/>
    <property type="molecule type" value="Genomic_DNA"/>
</dbReference>
<dbReference type="Proteomes" id="UP000033106">
    <property type="component" value="Chromosome"/>
</dbReference>
<reference evidence="21 22" key="1">
    <citation type="journal article" date="2015" name="Genome Announc.">
        <title>Complete Genome Sequence of Sulfolobus solfataricus Strain 98/2 and Evolved Derivatives.</title>
        <authorList>
            <person name="McCarthy S."/>
            <person name="Gradnigo J."/>
            <person name="Johnson T."/>
            <person name="Payne S."/>
            <person name="Lipzen A."/>
            <person name="Martin J."/>
            <person name="Schackwitz W."/>
            <person name="Moriyama E."/>
            <person name="Blum P."/>
        </authorList>
    </citation>
    <scope>NUCLEOTIDE SEQUENCE [LARGE SCALE GENOMIC DNA]</scope>
    <source>
        <strain evidence="21">98/2 SULC</strain>
        <strain evidence="9">SARC-B</strain>
        <strain evidence="10">SARC-C</strain>
        <strain evidence="11 23">SULA</strain>
        <strain evidence="22">SULB</strain>
    </source>
</reference>
<dbReference type="EMBL" id="CP033237">
    <property type="protein sequence ID" value="AZF73948.1"/>
    <property type="molecule type" value="Genomic_DNA"/>
</dbReference>
<dbReference type="Proteomes" id="UP000273194">
    <property type="component" value="Chromosome"/>
</dbReference>
<reference evidence="24" key="3">
    <citation type="submission" date="2016-04" db="EMBL/GenBank/DDBJ databases">
        <authorList>
            <person name="Shah S.A."/>
            <person name="Garrett R.A."/>
        </authorList>
    </citation>
    <scope>NUCLEOTIDE SEQUENCE [LARGE SCALE GENOMIC DNA]</scope>
    <source>
        <strain evidence="24">ATCC 35091 / DSM 1616 / JCM 8930 / NBRC 15331 / P1</strain>
    </source>
</reference>
<dbReference type="RefSeq" id="WP_009989231.1">
    <property type="nucleotide sequence ID" value="NZ_CP011055.2"/>
</dbReference>
<evidence type="ECO:0000313" key="13">
    <source>
        <dbReference type="EMBL" id="AZF71328.1"/>
    </source>
</evidence>
<evidence type="ECO:0000313" key="32">
    <source>
        <dbReference type="Proteomes" id="UP000594632"/>
    </source>
</evidence>
<evidence type="ECO:0000313" key="30">
    <source>
        <dbReference type="Proteomes" id="UP000278715"/>
    </source>
</evidence>
<dbReference type="Gene3D" id="3.40.630.10">
    <property type="entry name" value="Zn peptidases"/>
    <property type="match status" value="2"/>
</dbReference>
<dbReference type="EMBL" id="LT549890">
    <property type="protein sequence ID" value="SAI84590.1"/>
    <property type="molecule type" value="Genomic_DNA"/>
</dbReference>
<sequence>MLYPVKLLKDLVQIKTANPPGSEYESISFYLKDLFNDLGFQIQLIEIPEEYMDKYYIYSPSHKGNKRIIVIAKNSPNPILHFNFHYDVVPPGDGWLTNPFELKVVDNKAYGRGTSDMKGSIVSLYLALSRFNDLPIEIVFVPDEESGGIGTKYLTEEIRIAPSTAIFGEPSFPNVYIGHLGIVRGIIKIFGKQAHASNPKDGINAFLLASKLALKLQEKLGNEIVNLGGYTLNPTNNDGIVPGFFAFSYYRAIPPHDNRTPEFDKNVIDTTAREVGIEYNFEIKSFISGSVSNPDSSVAKAFKFCITSTLNVVPKELISNIRYDAVFYKNLDSINFGPGSLDQAHVPNEYVELDNIEKTIVIYECVMKRIYFNNYR</sequence>
<evidence type="ECO:0000313" key="14">
    <source>
        <dbReference type="EMBL" id="AZF73948.1"/>
    </source>
</evidence>
<dbReference type="InterPro" id="IPR010182">
    <property type="entry name" value="ArgE/DapE"/>
</dbReference>
<evidence type="ECO:0000256" key="3">
    <source>
        <dbReference type="ARBA" id="ARBA00006247"/>
    </source>
</evidence>
<keyword evidence="4" id="KW-0479">Metal-binding</keyword>
<dbReference type="InterPro" id="IPR002933">
    <property type="entry name" value="Peptidase_M20"/>
</dbReference>
<dbReference type="InterPro" id="IPR050072">
    <property type="entry name" value="Peptidase_M20A"/>
</dbReference>
<dbReference type="GeneID" id="1455243"/>
<evidence type="ECO:0000256" key="4">
    <source>
        <dbReference type="ARBA" id="ARBA00022723"/>
    </source>
</evidence>
<dbReference type="EMBL" id="CP033240">
    <property type="protein sequence ID" value="AZF81784.1"/>
    <property type="molecule type" value="Genomic_DNA"/>
</dbReference>
<evidence type="ECO:0000256" key="5">
    <source>
        <dbReference type="ARBA" id="ARBA00022801"/>
    </source>
</evidence>
<protein>
    <submittedName>
        <fullName evidence="19">M20 family metallopeptidase</fullName>
    </submittedName>
    <submittedName>
        <fullName evidence="9">Succinyl-diaminopimelate desuccinylase</fullName>
    </submittedName>
</protein>
<evidence type="ECO:0000313" key="24">
    <source>
        <dbReference type="Proteomes" id="UP000076770"/>
    </source>
</evidence>
<evidence type="ECO:0000259" key="8">
    <source>
        <dbReference type="Pfam" id="PF07687"/>
    </source>
</evidence>
<dbReference type="KEGG" id="ssoa:SULA_2014"/>
<feature type="domain" description="Peptidase M20 dimerisation" evidence="8">
    <location>
        <begin position="177"/>
        <end position="259"/>
    </location>
</feature>
<dbReference type="GO" id="GO:0016787">
    <property type="term" value="F:hydrolase activity"/>
    <property type="evidence" value="ECO:0007669"/>
    <property type="project" value="UniProtKB-KW"/>
</dbReference>
<evidence type="ECO:0000256" key="1">
    <source>
        <dbReference type="ARBA" id="ARBA00001941"/>
    </source>
</evidence>
<dbReference type="SUPFAM" id="SSF55031">
    <property type="entry name" value="Bacterial exopeptidase dimerisation domain"/>
    <property type="match status" value="1"/>
</dbReference>
<evidence type="ECO:0000313" key="18">
    <source>
        <dbReference type="EMBL" id="AZF84359.1"/>
    </source>
</evidence>
<dbReference type="PANTHER" id="PTHR43808:SF32">
    <property type="entry name" value="ARGE_DAPE-RELATED DEACYLASE"/>
    <property type="match status" value="1"/>
</dbReference>
<dbReference type="EMBL" id="CP033238">
    <property type="protein sequence ID" value="AZF76571.1"/>
    <property type="molecule type" value="Genomic_DNA"/>
</dbReference>
<evidence type="ECO:0000313" key="28">
    <source>
        <dbReference type="Proteomes" id="UP000273443"/>
    </source>
</evidence>
<evidence type="ECO:0000313" key="19">
    <source>
        <dbReference type="EMBL" id="QPG51175.1"/>
    </source>
</evidence>
<dbReference type="Proteomes" id="UP000594632">
    <property type="component" value="Chromosome"/>
</dbReference>
<dbReference type="InterPro" id="IPR036264">
    <property type="entry name" value="Bact_exopeptidase_dim_dom"/>
</dbReference>
<reference evidence="9" key="5">
    <citation type="submission" date="2018-10" db="EMBL/GenBank/DDBJ databases">
        <authorList>
            <person name="McCarthy S."/>
            <person name="Gradnigo J."/>
            <person name="Johnson T."/>
            <person name="Payne S."/>
            <person name="Lipzen A."/>
            <person name="Schackwitz W."/>
            <person name="Martin J."/>
            <person name="Moriyama E."/>
            <person name="Blum P."/>
        </authorList>
    </citation>
    <scope>NUCLEOTIDE SEQUENCE</scope>
    <source>
        <strain evidence="9">SARC-B</strain>
        <strain evidence="10">SARC-C</strain>
        <strain evidence="11">SULA</strain>
    </source>
</reference>
<evidence type="ECO:0000313" key="15">
    <source>
        <dbReference type="EMBL" id="AZF76571.1"/>
    </source>
</evidence>
<dbReference type="OMA" id="GDCAPHA"/>
<dbReference type="Gene3D" id="3.30.70.360">
    <property type="match status" value="1"/>
</dbReference>
<reference evidence="20" key="2">
    <citation type="submission" date="2016-04" db="EMBL/GenBank/DDBJ databases">
        <authorList>
            <person name="Evans L.H."/>
            <person name="Alamgir A."/>
            <person name="Owens N."/>
            <person name="Weber N.D."/>
            <person name="Virtaneva K."/>
            <person name="Barbian K."/>
            <person name="Babar A."/>
            <person name="Rosenke K."/>
        </authorList>
    </citation>
    <scope>NUCLEOTIDE SEQUENCE</scope>
    <source>
        <strain evidence="20">P1</strain>
    </source>
</reference>
<keyword evidence="7" id="KW-0170">Cobalt</keyword>
<evidence type="ECO:0000256" key="7">
    <source>
        <dbReference type="ARBA" id="ARBA00023285"/>
    </source>
</evidence>
<dbReference type="Proteomes" id="UP000278715">
    <property type="component" value="Chromosome"/>
</dbReference>
<organism evidence="9 22">
    <name type="scientific">Saccharolobus solfataricus</name>
    <name type="common">Sulfolobus solfataricus</name>
    <dbReference type="NCBI Taxonomy" id="2287"/>
    <lineage>
        <taxon>Archaea</taxon>
        <taxon>Thermoproteota</taxon>
        <taxon>Thermoprotei</taxon>
        <taxon>Sulfolobales</taxon>
        <taxon>Sulfolobaceae</taxon>
        <taxon>Saccharolobus</taxon>
    </lineage>
</organism>
<dbReference type="Proteomes" id="UP000033085">
    <property type="component" value="Chromosome"/>
</dbReference>
<evidence type="ECO:0000313" key="11">
    <source>
        <dbReference type="EMBL" id="AKA79617.1"/>
    </source>
</evidence>
<dbReference type="EMBL" id="CP033236">
    <property type="protein sequence ID" value="AZF71328.1"/>
    <property type="molecule type" value="Genomic_DNA"/>
</dbReference>
<dbReference type="SMR" id="A0A0E3K661"/>
<reference evidence="19 32" key="6">
    <citation type="journal article" date="2020" name="Nat. Commun.">
        <title>The structures of two archaeal type IV pili illuminate evolutionary relationships.</title>
        <authorList>
            <person name="Wang F."/>
            <person name="Baquero D.P."/>
            <person name="Su Z."/>
            <person name="Beltran L.C."/>
            <person name="Prangishvili D."/>
            <person name="Krupovic M."/>
            <person name="Egelman E.H."/>
        </authorList>
    </citation>
    <scope>NUCLEOTIDE SEQUENCE [LARGE SCALE GENOMIC DNA]</scope>
    <source>
        <strain evidence="19 32">POZ149</strain>
    </source>
</reference>
<accession>A0A0E3K661</accession>
<evidence type="ECO:0000313" key="16">
    <source>
        <dbReference type="EMBL" id="AZF79179.1"/>
    </source>
</evidence>
<reference evidence="25 26" key="4">
    <citation type="journal article" date="2018" name="Proc. Natl. Acad. Sci. U.S.A.">
        <title>Nonmutational mechanism of inheritance in the Archaeon Sulfolobus solfataricus.</title>
        <authorList>
            <person name="Payne S."/>
            <person name="McCarthy S."/>
            <person name="Johnson T."/>
            <person name="North E."/>
            <person name="Blum P."/>
        </authorList>
    </citation>
    <scope>NUCLEOTIDE SEQUENCE [LARGE SCALE GENOMIC DNA]</scope>
    <source>
        <strain evidence="13 25">SARC-H</strain>
        <strain evidence="14 29">SARC-I</strain>
        <strain evidence="16 30">SARC-N</strain>
        <strain evidence="17 31">SARC-O</strain>
        <strain evidence="18 26">SUL120</strain>
        <strain evidence="12 27">SULG</strain>
        <strain evidence="15 28">SULM</strain>
    </source>
</reference>
<comment type="cofactor">
    <cofactor evidence="1">
        <name>Co(2+)</name>
        <dbReference type="ChEBI" id="CHEBI:48828"/>
    </cofactor>
</comment>
<dbReference type="KEGG" id="ssol:SULB_2015"/>